<dbReference type="PANTHER" id="PTHR24096:SF424">
    <property type="entry name" value="ACETYL-COA SYNTHETASE-LIKE PROTEIN-RELATED"/>
    <property type="match status" value="1"/>
</dbReference>
<name>A0AAD4KVR0_9EURO</name>
<dbReference type="Proteomes" id="UP001201262">
    <property type="component" value="Unassembled WGS sequence"/>
</dbReference>
<dbReference type="InterPro" id="IPR000873">
    <property type="entry name" value="AMP-dep_synth/lig_dom"/>
</dbReference>
<dbReference type="CDD" id="cd05911">
    <property type="entry name" value="Firefly_Luc_like"/>
    <property type="match status" value="1"/>
</dbReference>
<dbReference type="InterPro" id="IPR025110">
    <property type="entry name" value="AMP-bd_C"/>
</dbReference>
<reference evidence="4" key="1">
    <citation type="submission" date="2021-12" db="EMBL/GenBank/DDBJ databases">
        <title>Convergent genome expansion in fungi linked to evolution of root-endophyte symbiosis.</title>
        <authorList>
            <consortium name="DOE Joint Genome Institute"/>
            <person name="Ke Y.-H."/>
            <person name="Bonito G."/>
            <person name="Liao H.-L."/>
            <person name="Looney B."/>
            <person name="Rojas-Flechas A."/>
            <person name="Nash J."/>
            <person name="Hameed K."/>
            <person name="Schadt C."/>
            <person name="Martin F."/>
            <person name="Crous P.W."/>
            <person name="Miettinen O."/>
            <person name="Magnuson J.K."/>
            <person name="Labbe J."/>
            <person name="Jacobson D."/>
            <person name="Doktycz M.J."/>
            <person name="Veneault-Fourrey C."/>
            <person name="Kuo A."/>
            <person name="Mondo S."/>
            <person name="Calhoun S."/>
            <person name="Riley R."/>
            <person name="Ohm R."/>
            <person name="LaButti K."/>
            <person name="Andreopoulos B."/>
            <person name="Pangilinan J."/>
            <person name="Nolan M."/>
            <person name="Tritt A."/>
            <person name="Clum A."/>
            <person name="Lipzen A."/>
            <person name="Daum C."/>
            <person name="Barry K."/>
            <person name="Grigoriev I.V."/>
            <person name="Vilgalys R."/>
        </authorList>
    </citation>
    <scope>NUCLEOTIDE SEQUENCE</scope>
    <source>
        <strain evidence="4">PMI_201</strain>
    </source>
</reference>
<dbReference type="SUPFAM" id="SSF56801">
    <property type="entry name" value="Acetyl-CoA synthetase-like"/>
    <property type="match status" value="1"/>
</dbReference>
<keyword evidence="4" id="KW-0436">Ligase</keyword>
<accession>A0AAD4KVR0</accession>
<evidence type="ECO:0000256" key="1">
    <source>
        <dbReference type="ARBA" id="ARBA00006432"/>
    </source>
</evidence>
<dbReference type="FunFam" id="3.30.300.30:FF:000007">
    <property type="entry name" value="4-coumarate--CoA ligase 2"/>
    <property type="match status" value="1"/>
</dbReference>
<dbReference type="InterPro" id="IPR020845">
    <property type="entry name" value="AMP-binding_CS"/>
</dbReference>
<dbReference type="RefSeq" id="XP_046074576.1">
    <property type="nucleotide sequence ID" value="XM_046210867.1"/>
</dbReference>
<sequence>MPYKSRWSVPIETASLPSFLFGSSHSKLPEVLSYVDADRPETHYFTFHDYREWSKRVAAGLISAGLIAGDRVLLYSGNNLFFPTVFMGVIMADGIFTTANPTFTTRELAYQLKDSGTRFLLAAEGSLAVALEASRIAGLSQDSVYIFDDAPFDKRGEDKEGIRHWSHLISNPESGNQFTWKPCTTLEEAKRTVCLLYSSGTTGVPKGVELSHYNLIANCCQVDHLIDLDPRFSRDSVEQQRWLCFLPWYHGLALIYFGTVAPRRKIPVFCMKRFDLHKMLCHVQQFKISELLLVPPIVVAMAKSPTIRNGAYDLSSVRKILAGAAPMGREICEELESLWPNGQVNVKQGWAMSEAPCQLLNWDTRETSKSSSVGELMANCEAKIMDDDGINELPDGTAGELWVRAPNVMNGYWRNVPATQNTITTDGWLKTGDIAYIDAHGKFFIVDRKKELIKVKGNQVAPAELESVLLDHSEIADAAVVGVKVEEDERPRAYIVKKKGASVTREEILKFMENRVAKIKRITGGIVFTDEIPKNPSGKILRRLLRERATAEQAPMAGIMTKL</sequence>
<evidence type="ECO:0000259" key="3">
    <source>
        <dbReference type="Pfam" id="PF13193"/>
    </source>
</evidence>
<feature type="domain" description="AMP-dependent synthetase/ligase" evidence="2">
    <location>
        <begin position="36"/>
        <end position="413"/>
    </location>
</feature>
<dbReference type="InterPro" id="IPR042099">
    <property type="entry name" value="ANL_N_sf"/>
</dbReference>
<comment type="similarity">
    <text evidence="1">Belongs to the ATP-dependent AMP-binding enzyme family.</text>
</comment>
<evidence type="ECO:0000259" key="2">
    <source>
        <dbReference type="Pfam" id="PF00501"/>
    </source>
</evidence>
<evidence type="ECO:0000313" key="5">
    <source>
        <dbReference type="Proteomes" id="UP001201262"/>
    </source>
</evidence>
<keyword evidence="5" id="KW-1185">Reference proteome</keyword>
<dbReference type="GO" id="GO:0016405">
    <property type="term" value="F:CoA-ligase activity"/>
    <property type="evidence" value="ECO:0007669"/>
    <property type="project" value="TreeGrafter"/>
</dbReference>
<dbReference type="Gene3D" id="3.30.300.30">
    <property type="match status" value="1"/>
</dbReference>
<dbReference type="PROSITE" id="PS00455">
    <property type="entry name" value="AMP_BINDING"/>
    <property type="match status" value="1"/>
</dbReference>
<protein>
    <submittedName>
        <fullName evidence="4">4-coumarate-CoA ligase</fullName>
    </submittedName>
</protein>
<comment type="caution">
    <text evidence="4">The sequence shown here is derived from an EMBL/GenBank/DDBJ whole genome shotgun (WGS) entry which is preliminary data.</text>
</comment>
<proteinExistence type="inferred from homology"/>
<dbReference type="Gene3D" id="3.40.50.12780">
    <property type="entry name" value="N-terminal domain of ligase-like"/>
    <property type="match status" value="1"/>
</dbReference>
<organism evidence="4 5">
    <name type="scientific">Talaromyces proteolyticus</name>
    <dbReference type="NCBI Taxonomy" id="1131652"/>
    <lineage>
        <taxon>Eukaryota</taxon>
        <taxon>Fungi</taxon>
        <taxon>Dikarya</taxon>
        <taxon>Ascomycota</taxon>
        <taxon>Pezizomycotina</taxon>
        <taxon>Eurotiomycetes</taxon>
        <taxon>Eurotiomycetidae</taxon>
        <taxon>Eurotiales</taxon>
        <taxon>Trichocomaceae</taxon>
        <taxon>Talaromyces</taxon>
        <taxon>Talaromyces sect. Bacilispori</taxon>
    </lineage>
</organism>
<dbReference type="GeneID" id="70241154"/>
<evidence type="ECO:0000313" key="4">
    <source>
        <dbReference type="EMBL" id="KAH8700870.1"/>
    </source>
</evidence>
<dbReference type="EMBL" id="JAJTJA010000004">
    <property type="protein sequence ID" value="KAH8700870.1"/>
    <property type="molecule type" value="Genomic_DNA"/>
</dbReference>
<dbReference type="Pfam" id="PF00501">
    <property type="entry name" value="AMP-binding"/>
    <property type="match status" value="1"/>
</dbReference>
<dbReference type="Pfam" id="PF13193">
    <property type="entry name" value="AMP-binding_C"/>
    <property type="match status" value="1"/>
</dbReference>
<dbReference type="PANTHER" id="PTHR24096">
    <property type="entry name" value="LONG-CHAIN-FATTY-ACID--COA LIGASE"/>
    <property type="match status" value="1"/>
</dbReference>
<dbReference type="AlphaFoldDB" id="A0AAD4KVR0"/>
<feature type="domain" description="AMP-binding enzyme C-terminal" evidence="3">
    <location>
        <begin position="464"/>
        <end position="539"/>
    </location>
</feature>
<gene>
    <name evidence="4" type="ORF">BGW36DRAFT_291759</name>
</gene>
<dbReference type="InterPro" id="IPR045851">
    <property type="entry name" value="AMP-bd_C_sf"/>
</dbReference>